<dbReference type="PANTHER" id="PTHR11733">
    <property type="entry name" value="ZINC METALLOPROTEASE FAMILY M13 NEPRILYSIN-RELATED"/>
    <property type="match status" value="1"/>
</dbReference>
<dbReference type="GO" id="GO:0005886">
    <property type="term" value="C:plasma membrane"/>
    <property type="evidence" value="ECO:0007669"/>
    <property type="project" value="TreeGrafter"/>
</dbReference>
<dbReference type="PROSITE" id="PS51885">
    <property type="entry name" value="NEPRILYSIN"/>
    <property type="match status" value="1"/>
</dbReference>
<dbReference type="InterPro" id="IPR024079">
    <property type="entry name" value="MetalloPept_cat_dom_sf"/>
</dbReference>
<name>A0A9D4QJD0_RHISA</name>
<organism evidence="3 4">
    <name type="scientific">Rhipicephalus sanguineus</name>
    <name type="common">Brown dog tick</name>
    <name type="synonym">Ixodes sanguineus</name>
    <dbReference type="NCBI Taxonomy" id="34632"/>
    <lineage>
        <taxon>Eukaryota</taxon>
        <taxon>Metazoa</taxon>
        <taxon>Ecdysozoa</taxon>
        <taxon>Arthropoda</taxon>
        <taxon>Chelicerata</taxon>
        <taxon>Arachnida</taxon>
        <taxon>Acari</taxon>
        <taxon>Parasitiformes</taxon>
        <taxon>Ixodida</taxon>
        <taxon>Ixodoidea</taxon>
        <taxon>Ixodidae</taxon>
        <taxon>Rhipicephalinae</taxon>
        <taxon>Rhipicephalus</taxon>
        <taxon>Rhipicephalus</taxon>
    </lineage>
</organism>
<feature type="domain" description="Peptidase M13 N-terminal" evidence="2">
    <location>
        <begin position="43"/>
        <end position="377"/>
    </location>
</feature>
<gene>
    <name evidence="3" type="ORF">HPB52_004692</name>
</gene>
<comment type="similarity">
    <text evidence="1">Belongs to the peptidase M13 family.</text>
</comment>
<dbReference type="EMBL" id="JABSTV010001245">
    <property type="protein sequence ID" value="KAH7982421.1"/>
    <property type="molecule type" value="Genomic_DNA"/>
</dbReference>
<dbReference type="GO" id="GO:0004222">
    <property type="term" value="F:metalloendopeptidase activity"/>
    <property type="evidence" value="ECO:0007669"/>
    <property type="project" value="InterPro"/>
</dbReference>
<evidence type="ECO:0000256" key="1">
    <source>
        <dbReference type="ARBA" id="ARBA00007357"/>
    </source>
</evidence>
<dbReference type="SUPFAM" id="SSF55486">
    <property type="entry name" value="Metalloproteases ('zincins'), catalytic domain"/>
    <property type="match status" value="1"/>
</dbReference>
<reference evidence="3" key="1">
    <citation type="journal article" date="2020" name="Cell">
        <title>Large-Scale Comparative Analyses of Tick Genomes Elucidate Their Genetic Diversity and Vector Capacities.</title>
        <authorList>
            <consortium name="Tick Genome and Microbiome Consortium (TIGMIC)"/>
            <person name="Jia N."/>
            <person name="Wang J."/>
            <person name="Shi W."/>
            <person name="Du L."/>
            <person name="Sun Y."/>
            <person name="Zhan W."/>
            <person name="Jiang J.F."/>
            <person name="Wang Q."/>
            <person name="Zhang B."/>
            <person name="Ji P."/>
            <person name="Bell-Sakyi L."/>
            <person name="Cui X.M."/>
            <person name="Yuan T.T."/>
            <person name="Jiang B.G."/>
            <person name="Yang W.F."/>
            <person name="Lam T.T."/>
            <person name="Chang Q.C."/>
            <person name="Ding S.J."/>
            <person name="Wang X.J."/>
            <person name="Zhu J.G."/>
            <person name="Ruan X.D."/>
            <person name="Zhao L."/>
            <person name="Wei J.T."/>
            <person name="Ye R.Z."/>
            <person name="Que T.C."/>
            <person name="Du C.H."/>
            <person name="Zhou Y.H."/>
            <person name="Cheng J.X."/>
            <person name="Dai P.F."/>
            <person name="Guo W.B."/>
            <person name="Han X.H."/>
            <person name="Huang E.J."/>
            <person name="Li L.F."/>
            <person name="Wei W."/>
            <person name="Gao Y.C."/>
            <person name="Liu J.Z."/>
            <person name="Shao H.Z."/>
            <person name="Wang X."/>
            <person name="Wang C.C."/>
            <person name="Yang T.C."/>
            <person name="Huo Q.B."/>
            <person name="Li W."/>
            <person name="Chen H.Y."/>
            <person name="Chen S.E."/>
            <person name="Zhou L.G."/>
            <person name="Ni X.B."/>
            <person name="Tian J.H."/>
            <person name="Sheng Y."/>
            <person name="Liu T."/>
            <person name="Pan Y.S."/>
            <person name="Xia L.Y."/>
            <person name="Li J."/>
            <person name="Zhao F."/>
            <person name="Cao W.C."/>
        </authorList>
    </citation>
    <scope>NUCLEOTIDE SEQUENCE</scope>
    <source>
        <strain evidence="3">Rsan-2018</strain>
    </source>
</reference>
<dbReference type="VEuPathDB" id="VectorBase:RSAN_029940"/>
<dbReference type="Proteomes" id="UP000821837">
    <property type="component" value="Chromosome 1"/>
</dbReference>
<evidence type="ECO:0000259" key="2">
    <source>
        <dbReference type="Pfam" id="PF05649"/>
    </source>
</evidence>
<keyword evidence="4" id="KW-1185">Reference proteome</keyword>
<dbReference type="AlphaFoldDB" id="A0A9D4QJD0"/>
<dbReference type="Gene3D" id="3.40.390.10">
    <property type="entry name" value="Collagenase (Catalytic Domain)"/>
    <property type="match status" value="2"/>
</dbReference>
<dbReference type="Gene3D" id="1.10.1380.10">
    <property type="entry name" value="Neutral endopeptidase , domain2"/>
    <property type="match status" value="1"/>
</dbReference>
<proteinExistence type="inferred from homology"/>
<dbReference type="GO" id="GO:0016485">
    <property type="term" value="P:protein processing"/>
    <property type="evidence" value="ECO:0007669"/>
    <property type="project" value="TreeGrafter"/>
</dbReference>
<accession>A0A9D4QJD0</accession>
<reference evidence="3" key="2">
    <citation type="submission" date="2021-09" db="EMBL/GenBank/DDBJ databases">
        <authorList>
            <person name="Jia N."/>
            <person name="Wang J."/>
            <person name="Shi W."/>
            <person name="Du L."/>
            <person name="Sun Y."/>
            <person name="Zhan W."/>
            <person name="Jiang J."/>
            <person name="Wang Q."/>
            <person name="Zhang B."/>
            <person name="Ji P."/>
            <person name="Sakyi L.B."/>
            <person name="Cui X."/>
            <person name="Yuan T."/>
            <person name="Jiang B."/>
            <person name="Yang W."/>
            <person name="Lam T.T.-Y."/>
            <person name="Chang Q."/>
            <person name="Ding S."/>
            <person name="Wang X."/>
            <person name="Zhu J."/>
            <person name="Ruan X."/>
            <person name="Zhao L."/>
            <person name="Wei J."/>
            <person name="Que T."/>
            <person name="Du C."/>
            <person name="Cheng J."/>
            <person name="Dai P."/>
            <person name="Han X."/>
            <person name="Huang E."/>
            <person name="Gao Y."/>
            <person name="Liu J."/>
            <person name="Shao H."/>
            <person name="Ye R."/>
            <person name="Li L."/>
            <person name="Wei W."/>
            <person name="Wang X."/>
            <person name="Wang C."/>
            <person name="Huo Q."/>
            <person name="Li W."/>
            <person name="Guo W."/>
            <person name="Chen H."/>
            <person name="Chen S."/>
            <person name="Zhou L."/>
            <person name="Zhou L."/>
            <person name="Ni X."/>
            <person name="Tian J."/>
            <person name="Zhou Y."/>
            <person name="Sheng Y."/>
            <person name="Liu T."/>
            <person name="Pan Y."/>
            <person name="Xia L."/>
            <person name="Li J."/>
            <person name="Zhao F."/>
            <person name="Cao W."/>
        </authorList>
    </citation>
    <scope>NUCLEOTIDE SEQUENCE</scope>
    <source>
        <strain evidence="3">Rsan-2018</strain>
        <tissue evidence="3">Larvae</tissue>
    </source>
</reference>
<dbReference type="Pfam" id="PF05649">
    <property type="entry name" value="Peptidase_M13_N"/>
    <property type="match status" value="1"/>
</dbReference>
<dbReference type="InterPro" id="IPR000718">
    <property type="entry name" value="Peptidase_M13"/>
</dbReference>
<dbReference type="InterPro" id="IPR008753">
    <property type="entry name" value="Peptidase_M13_N"/>
</dbReference>
<sequence length="638" mass="72971">MEADELGAYLAKSRESDSVVESDPVCRRYAVALEFSRQEHADPCYSFYRYVCGNWAQRRFDSVLDLLLVTFQQTVTSMAMRTQAPAHFQNPSQRAARAYTSCIAVLDKKEREVGELKAILYNADLRWPQPASTGNVLSPFVYLCKDWSLLFIFGFTKNREGGYTLGPTGQFDKVLQVWEQALYSSKHTSLFNILYEDHVTDESTAIKYAQMAILENKTIAALRKVKDIKDRHVYSSSNIWALSPHIRRRYWQDALKARLGITYDVKIPIRVDQVTFVRTFLNMTSDYGDANLMLYMGWVVAVLFSIYTDSQIMTEYLYGTRDVAEIKHKELCFHMVQRTMGFALEAEYVQQVAPAQARADVSTMVGHLYRAYSRMLSSEGNLFPPEVQMSAYKNGTGAVFEYVDRSSSFYLTRVFSAYTDMSPLLSKTWEAINKGFSSVLPSEVSPWPMRVVRDTRTNRKITLLARLDVGAGNFSLMPYAFDFPVYQLEAPLSIRYGSLGSVVASSMAAMFFANISTWNETYRDEMMHEVTCFFRRSFDSWDSISAVEWAIIYRMASVGALWEAYSLASNSKGEYLSGHKSIRSDQLFFFFWCYLQCGEPAGEHSCNGPLKHLPAFSRTFKCSKGSPMSMEWRCSFFH</sequence>
<evidence type="ECO:0000313" key="4">
    <source>
        <dbReference type="Proteomes" id="UP000821837"/>
    </source>
</evidence>
<dbReference type="PANTHER" id="PTHR11733:SF241">
    <property type="entry name" value="GH26575P-RELATED"/>
    <property type="match status" value="1"/>
</dbReference>
<protein>
    <recommendedName>
        <fullName evidence="2">Peptidase M13 N-terminal domain-containing protein</fullName>
    </recommendedName>
</protein>
<evidence type="ECO:0000313" key="3">
    <source>
        <dbReference type="EMBL" id="KAH7982421.1"/>
    </source>
</evidence>
<comment type="caution">
    <text evidence="3">The sequence shown here is derived from an EMBL/GenBank/DDBJ whole genome shotgun (WGS) entry which is preliminary data.</text>
</comment>
<dbReference type="InterPro" id="IPR042089">
    <property type="entry name" value="Peptidase_M13_dom_2"/>
</dbReference>